<proteinExistence type="predicted"/>
<evidence type="ECO:0000313" key="3">
    <source>
        <dbReference type="Proteomes" id="UP000694904"/>
    </source>
</evidence>
<organism evidence="3 4">
    <name type="scientific">Drosophila arizonae</name>
    <name type="common">Fruit fly</name>
    <dbReference type="NCBI Taxonomy" id="7263"/>
    <lineage>
        <taxon>Eukaryota</taxon>
        <taxon>Metazoa</taxon>
        <taxon>Ecdysozoa</taxon>
        <taxon>Arthropoda</taxon>
        <taxon>Hexapoda</taxon>
        <taxon>Insecta</taxon>
        <taxon>Pterygota</taxon>
        <taxon>Neoptera</taxon>
        <taxon>Endopterygota</taxon>
        <taxon>Diptera</taxon>
        <taxon>Brachycera</taxon>
        <taxon>Muscomorpha</taxon>
        <taxon>Ephydroidea</taxon>
        <taxon>Drosophilidae</taxon>
        <taxon>Drosophila</taxon>
    </lineage>
</organism>
<reference evidence="3" key="2">
    <citation type="journal article" date="2016" name="G3 (Bethesda)">
        <title>Genome Evolution in Three Species of Cactophilic Drosophila.</title>
        <authorList>
            <person name="Sanchez-Flores A."/>
            <person name="Penazola F."/>
            <person name="Carpinteyro-Ponce J."/>
            <person name="Nazario-Yepiz N."/>
            <person name="Abreu-Goodger C."/>
            <person name="Machado C.A."/>
            <person name="Markow T.A."/>
        </authorList>
    </citation>
    <scope>NUCLEOTIDE SEQUENCE [LARGE SCALE GENOMIC DNA]</scope>
</reference>
<dbReference type="RefSeq" id="XP_017860650.1">
    <property type="nucleotide sequence ID" value="XM_018005161.1"/>
</dbReference>
<evidence type="ECO:0000256" key="1">
    <source>
        <dbReference type="SAM" id="MobiDB-lite"/>
    </source>
</evidence>
<feature type="region of interest" description="Disordered" evidence="1">
    <location>
        <begin position="41"/>
        <end position="65"/>
    </location>
</feature>
<keyword evidence="2" id="KW-0812">Transmembrane</keyword>
<reference evidence="3" key="1">
    <citation type="journal article" date="1997" name="Nucleic Acids Res.">
        <title>tRNAscan-SE: a program for improved detection of transfer RNA genes in genomic sequence.</title>
        <authorList>
            <person name="Lowe T.M."/>
            <person name="Eddy S.R."/>
        </authorList>
    </citation>
    <scope>NUCLEOTIDE SEQUENCE [LARGE SCALE GENOMIC DNA]</scope>
</reference>
<keyword evidence="3" id="KW-1185">Reference proteome</keyword>
<feature type="transmembrane region" description="Helical" evidence="2">
    <location>
        <begin position="7"/>
        <end position="30"/>
    </location>
</feature>
<feature type="region of interest" description="Disordered" evidence="1">
    <location>
        <begin position="130"/>
        <end position="237"/>
    </location>
</feature>
<evidence type="ECO:0000313" key="4">
    <source>
        <dbReference type="RefSeq" id="XP_017860650.1"/>
    </source>
</evidence>
<keyword evidence="4" id="KW-0808">Transferase</keyword>
<keyword evidence="2" id="KW-1133">Transmembrane helix</keyword>
<reference evidence="4" key="3">
    <citation type="submission" date="2025-08" db="UniProtKB">
        <authorList>
            <consortium name="RefSeq"/>
        </authorList>
    </citation>
    <scope>IDENTIFICATION</scope>
    <source>
        <tissue evidence="4">Whole organism</tissue>
    </source>
</reference>
<dbReference type="GeneID" id="108612283"/>
<keyword evidence="4" id="KW-0418">Kinase</keyword>
<protein>
    <submittedName>
        <fullName evidence="4">Probable inactive serine/threonine-protein kinase scy2</fullName>
    </submittedName>
</protein>
<feature type="compositionally biased region" description="Low complexity" evidence="1">
    <location>
        <begin position="161"/>
        <end position="209"/>
    </location>
</feature>
<name>A0ABM1P0B4_DROAR</name>
<dbReference type="GO" id="GO:0016301">
    <property type="term" value="F:kinase activity"/>
    <property type="evidence" value="ECO:0007669"/>
    <property type="project" value="UniProtKB-KW"/>
</dbReference>
<evidence type="ECO:0000256" key="2">
    <source>
        <dbReference type="SAM" id="Phobius"/>
    </source>
</evidence>
<accession>A0ABM1P0B4</accession>
<gene>
    <name evidence="4" type="primary">LOC108612283</name>
</gene>
<keyword evidence="2" id="KW-0472">Membrane</keyword>
<feature type="compositionally biased region" description="Basic and acidic residues" evidence="1">
    <location>
        <begin position="227"/>
        <end position="237"/>
    </location>
</feature>
<feature type="compositionally biased region" description="Low complexity" evidence="1">
    <location>
        <begin position="41"/>
        <end position="58"/>
    </location>
</feature>
<dbReference type="Proteomes" id="UP000694904">
    <property type="component" value="Chromosome 4"/>
</dbReference>
<sequence>MAILLRLAASAIFIDFYLIHVACLGGRLFFANFPDDISTTAATSTPTSSSTSASASPPIVNDTDKAGLAEQPDVVNRAEINLAKPNKQTTATTLTTPTAATTAPQDIGEQQSAANQINDDAVGQQLPTAATAAGATHNWSPASRRSRTPPAPQNSPVGYGLSAVPPALAPLLQQQQQQHQPPLSSRRSAKNRNSNNNNNSNTNINNNNRIIECDLIPSKKSKRKASKRETETETEHVEAMEATVREQIRDIKPLPGFQQAFGSTEIGRFSERFLQTPESLVERLAEEYAASYSSNISSSSISSNNSNCTNNNSNYGSNMGNSYYDAPIGGNMHGYWPYEEQHGYGYPSPGHHGHSQMPRSRMRGQLYPYYAADYAAYERYGYAAYSAASRARYNEIRCNGY</sequence>